<comment type="catalytic activity">
    <reaction evidence="1">
        <text>beta-D-ribopyranose = beta-D-ribofuranose</text>
        <dbReference type="Rhea" id="RHEA:25432"/>
        <dbReference type="ChEBI" id="CHEBI:27476"/>
        <dbReference type="ChEBI" id="CHEBI:47002"/>
        <dbReference type="EC" id="5.4.99.62"/>
    </reaction>
</comment>
<gene>
    <name evidence="4" type="ORF">JCM19231_1448</name>
</gene>
<dbReference type="GO" id="GO:0006004">
    <property type="term" value="P:fucose metabolic process"/>
    <property type="evidence" value="ECO:0007669"/>
    <property type="project" value="TreeGrafter"/>
</dbReference>
<dbReference type="PANTHER" id="PTHR31690">
    <property type="entry name" value="FUCOSE MUTAROTASE"/>
    <property type="match status" value="1"/>
</dbReference>
<comment type="catalytic activity">
    <reaction evidence="3">
        <text>alpha-L-fucose = beta-L-fucose</text>
        <dbReference type="Rhea" id="RHEA:25580"/>
        <dbReference type="ChEBI" id="CHEBI:42548"/>
        <dbReference type="ChEBI" id="CHEBI:42589"/>
        <dbReference type="EC" id="5.1.3.29"/>
    </reaction>
</comment>
<protein>
    <submittedName>
        <fullName evidence="4">L-fucose mutarotase</fullName>
    </submittedName>
</protein>
<evidence type="ECO:0000256" key="3">
    <source>
        <dbReference type="ARBA" id="ARBA00036324"/>
    </source>
</evidence>
<name>A0A0B8NY84_9VIBR</name>
<dbReference type="InterPro" id="IPR050443">
    <property type="entry name" value="RbsD/FucU_mutarotase"/>
</dbReference>
<keyword evidence="5" id="KW-1185">Reference proteome</keyword>
<accession>A0A0B8NY84</accession>
<evidence type="ECO:0000313" key="5">
    <source>
        <dbReference type="Proteomes" id="UP000031671"/>
    </source>
</evidence>
<dbReference type="Proteomes" id="UP000031671">
    <property type="component" value="Unassembled WGS sequence"/>
</dbReference>
<reference evidence="4 5" key="1">
    <citation type="submission" date="2015-01" db="EMBL/GenBank/DDBJ databases">
        <title>Vibrio sp. C1 JCM 19231 whole genome shotgun sequence.</title>
        <authorList>
            <person name="Sawabe T."/>
            <person name="Meirelles P."/>
            <person name="Feng G."/>
            <person name="Sayaka M."/>
            <person name="Hattori M."/>
            <person name="Ohkuma M."/>
        </authorList>
    </citation>
    <scope>NUCLEOTIDE SEQUENCE [LARGE SCALE GENOMIC DNA]</scope>
    <source>
        <strain evidence="5">JCM 19231</strain>
    </source>
</reference>
<dbReference type="Pfam" id="PF05025">
    <property type="entry name" value="RbsD_FucU"/>
    <property type="match status" value="1"/>
</dbReference>
<dbReference type="InterPro" id="IPR023750">
    <property type="entry name" value="RbsD-like_sf"/>
</dbReference>
<dbReference type="EMBL" id="BBRZ01000049">
    <property type="protein sequence ID" value="GAM57287.1"/>
    <property type="molecule type" value="Genomic_DNA"/>
</dbReference>
<dbReference type="SUPFAM" id="SSF102546">
    <property type="entry name" value="RbsD-like"/>
    <property type="match status" value="1"/>
</dbReference>
<evidence type="ECO:0000256" key="2">
    <source>
        <dbReference type="ARBA" id="ARBA00023235"/>
    </source>
</evidence>
<dbReference type="RefSeq" id="WP_261833619.1">
    <property type="nucleotide sequence ID" value="NZ_AP024881.1"/>
</dbReference>
<dbReference type="AlphaFoldDB" id="A0A0B8NY84"/>
<dbReference type="GO" id="GO:0036373">
    <property type="term" value="F:L-fucose mutarotase activity"/>
    <property type="evidence" value="ECO:0007669"/>
    <property type="project" value="UniProtKB-EC"/>
</dbReference>
<reference evidence="4 5" key="2">
    <citation type="submission" date="2015-01" db="EMBL/GenBank/DDBJ databases">
        <authorList>
            <consortium name="NBRP consortium"/>
            <person name="Sawabe T."/>
            <person name="Meirelles P."/>
            <person name="Feng G."/>
            <person name="Sayaka M."/>
            <person name="Hattori M."/>
            <person name="Ohkuma M."/>
        </authorList>
    </citation>
    <scope>NUCLEOTIDE SEQUENCE [LARGE SCALE GENOMIC DNA]</scope>
    <source>
        <strain evidence="5">JCM 19231</strain>
    </source>
</reference>
<evidence type="ECO:0000313" key="4">
    <source>
        <dbReference type="EMBL" id="GAM57287.1"/>
    </source>
</evidence>
<comment type="caution">
    <text evidence="4">The sequence shown here is derived from an EMBL/GenBank/DDBJ whole genome shotgun (WGS) entry which is preliminary data.</text>
</comment>
<dbReference type="InterPro" id="IPR007721">
    <property type="entry name" value="RbsD_FucU"/>
</dbReference>
<organism evidence="4 5">
    <name type="scientific">Vibrio ishigakensis</name>
    <dbReference type="NCBI Taxonomy" id="1481914"/>
    <lineage>
        <taxon>Bacteria</taxon>
        <taxon>Pseudomonadati</taxon>
        <taxon>Pseudomonadota</taxon>
        <taxon>Gammaproteobacteria</taxon>
        <taxon>Vibrionales</taxon>
        <taxon>Vibrionaceae</taxon>
        <taxon>Vibrio</taxon>
    </lineage>
</organism>
<sequence>MLKGIHPAISPELLAILSEMGHGDEILFADAHFPAETFGKKVIRCDGVSVDTLLEGVIRLFELDQYVEQPVVMMEPGQGDELDLSVESRYLEAMSSEGVTQDQISRIERFSFYERSKQCSAVVLTGELAKYGNIILKKGVTPC</sequence>
<keyword evidence="2" id="KW-0413">Isomerase</keyword>
<dbReference type="PANTHER" id="PTHR31690:SF4">
    <property type="entry name" value="FUCOSE MUTAROTASE"/>
    <property type="match status" value="1"/>
</dbReference>
<dbReference type="GO" id="GO:0062193">
    <property type="term" value="F:D-ribose pyranase activity"/>
    <property type="evidence" value="ECO:0007669"/>
    <property type="project" value="UniProtKB-EC"/>
</dbReference>
<dbReference type="Gene3D" id="3.40.1650.10">
    <property type="entry name" value="RbsD-like domain"/>
    <property type="match status" value="1"/>
</dbReference>
<dbReference type="GO" id="GO:0042806">
    <property type="term" value="F:fucose binding"/>
    <property type="evidence" value="ECO:0007669"/>
    <property type="project" value="TreeGrafter"/>
</dbReference>
<proteinExistence type="predicted"/>
<dbReference type="NCBIfam" id="NF011949">
    <property type="entry name" value="PRK15420.1"/>
    <property type="match status" value="1"/>
</dbReference>
<evidence type="ECO:0000256" key="1">
    <source>
        <dbReference type="ARBA" id="ARBA00000223"/>
    </source>
</evidence>